<dbReference type="SUPFAM" id="SSF46785">
    <property type="entry name" value="Winged helix' DNA-binding domain"/>
    <property type="match status" value="1"/>
</dbReference>
<dbReference type="Gene3D" id="3.40.1410.10">
    <property type="entry name" value="Chorismate lyase-like"/>
    <property type="match status" value="1"/>
</dbReference>
<dbReference type="InterPro" id="IPR050679">
    <property type="entry name" value="Bact_HTH_transcr_reg"/>
</dbReference>
<evidence type="ECO:0000256" key="1">
    <source>
        <dbReference type="ARBA" id="ARBA00023015"/>
    </source>
</evidence>
<dbReference type="GO" id="GO:0003677">
    <property type="term" value="F:DNA binding"/>
    <property type="evidence" value="ECO:0007669"/>
    <property type="project" value="UniProtKB-KW"/>
</dbReference>
<dbReference type="EMBL" id="FZOD01000018">
    <property type="protein sequence ID" value="SNS87482.1"/>
    <property type="molecule type" value="Genomic_DNA"/>
</dbReference>
<dbReference type="PRINTS" id="PR00035">
    <property type="entry name" value="HTHGNTR"/>
</dbReference>
<dbReference type="Gene3D" id="1.10.10.10">
    <property type="entry name" value="Winged helix-like DNA-binding domain superfamily/Winged helix DNA-binding domain"/>
    <property type="match status" value="1"/>
</dbReference>
<dbReference type="InterPro" id="IPR000524">
    <property type="entry name" value="Tscrpt_reg_HTH_GntR"/>
</dbReference>
<organism evidence="6 7">
    <name type="scientific">Streptosporangium subroseum</name>
    <dbReference type="NCBI Taxonomy" id="106412"/>
    <lineage>
        <taxon>Bacteria</taxon>
        <taxon>Bacillati</taxon>
        <taxon>Actinomycetota</taxon>
        <taxon>Actinomycetes</taxon>
        <taxon>Streptosporangiales</taxon>
        <taxon>Streptosporangiaceae</taxon>
        <taxon>Streptosporangium</taxon>
    </lineage>
</organism>
<evidence type="ECO:0000256" key="3">
    <source>
        <dbReference type="ARBA" id="ARBA00023163"/>
    </source>
</evidence>
<feature type="compositionally biased region" description="Polar residues" evidence="4">
    <location>
        <begin position="233"/>
        <end position="244"/>
    </location>
</feature>
<feature type="domain" description="HTH gntR-type" evidence="5">
    <location>
        <begin position="1"/>
        <end position="67"/>
    </location>
</feature>
<accession>A0A239I278</accession>
<dbReference type="InterPro" id="IPR028978">
    <property type="entry name" value="Chorismate_lyase_/UTRA_dom_sf"/>
</dbReference>
<keyword evidence="2" id="KW-0238">DNA-binding</keyword>
<dbReference type="SMART" id="SM00866">
    <property type="entry name" value="UTRA"/>
    <property type="match status" value="1"/>
</dbReference>
<dbReference type="InterPro" id="IPR011663">
    <property type="entry name" value="UTRA"/>
</dbReference>
<evidence type="ECO:0000256" key="2">
    <source>
        <dbReference type="ARBA" id="ARBA00023125"/>
    </source>
</evidence>
<dbReference type="InterPro" id="IPR036388">
    <property type="entry name" value="WH-like_DNA-bd_sf"/>
</dbReference>
<dbReference type="PROSITE" id="PS50949">
    <property type="entry name" value="HTH_GNTR"/>
    <property type="match status" value="1"/>
</dbReference>
<proteinExistence type="predicted"/>
<name>A0A239I278_9ACTN</name>
<dbReference type="SUPFAM" id="SSF64288">
    <property type="entry name" value="Chorismate lyase-like"/>
    <property type="match status" value="1"/>
</dbReference>
<sequence>MHERIAADLRRRIASGELLVGSAVPSESQLGEQWEASRGPVRQALATLRAEGLIDGGRGKPPLVRSQAIPQPFETFLSFSRWAEGTGRIPGQRTLEIARRPATAEAAEALGLDEGEPVVQLLRLRLLDGLPTMIERTTFVWSVGRLLFDHDCDSGSVFAYLSGCGVDLSTARHVIDAIVADDTDAALLNVDPGAPLLRERRRTFSSTGELLEYSDDRYRPDIVSFTIENSQQAHPELVRSSNQDGPLRADVSR</sequence>
<protein>
    <submittedName>
        <fullName evidence="6">GntR family transcriptional regulator</fullName>
    </submittedName>
</protein>
<feature type="region of interest" description="Disordered" evidence="4">
    <location>
        <begin position="233"/>
        <end position="253"/>
    </location>
</feature>
<dbReference type="AlphaFoldDB" id="A0A239I278"/>
<dbReference type="PANTHER" id="PTHR44846:SF17">
    <property type="entry name" value="GNTR-FAMILY TRANSCRIPTIONAL REGULATOR"/>
    <property type="match status" value="1"/>
</dbReference>
<evidence type="ECO:0000313" key="6">
    <source>
        <dbReference type="EMBL" id="SNS87482.1"/>
    </source>
</evidence>
<keyword evidence="3" id="KW-0804">Transcription</keyword>
<dbReference type="Proteomes" id="UP000198282">
    <property type="component" value="Unassembled WGS sequence"/>
</dbReference>
<dbReference type="GO" id="GO:0045892">
    <property type="term" value="P:negative regulation of DNA-templated transcription"/>
    <property type="evidence" value="ECO:0007669"/>
    <property type="project" value="TreeGrafter"/>
</dbReference>
<dbReference type="InterPro" id="IPR036390">
    <property type="entry name" value="WH_DNA-bd_sf"/>
</dbReference>
<dbReference type="RefSeq" id="WP_218825379.1">
    <property type="nucleotide sequence ID" value="NZ_FZOD01000018.1"/>
</dbReference>
<gene>
    <name evidence="6" type="ORF">SAMN05216276_101870</name>
</gene>
<dbReference type="GO" id="GO:0003700">
    <property type="term" value="F:DNA-binding transcription factor activity"/>
    <property type="evidence" value="ECO:0007669"/>
    <property type="project" value="InterPro"/>
</dbReference>
<evidence type="ECO:0000256" key="4">
    <source>
        <dbReference type="SAM" id="MobiDB-lite"/>
    </source>
</evidence>
<dbReference type="PANTHER" id="PTHR44846">
    <property type="entry name" value="MANNOSYL-D-GLYCERATE TRANSPORT/METABOLISM SYSTEM REPRESSOR MNGR-RELATED"/>
    <property type="match status" value="1"/>
</dbReference>
<reference evidence="6 7" key="1">
    <citation type="submission" date="2017-06" db="EMBL/GenBank/DDBJ databases">
        <authorList>
            <person name="Kim H.J."/>
            <person name="Triplett B.A."/>
        </authorList>
    </citation>
    <scope>NUCLEOTIDE SEQUENCE [LARGE SCALE GENOMIC DNA]</scope>
    <source>
        <strain evidence="6 7">CGMCC 4.2132</strain>
    </source>
</reference>
<dbReference type="CDD" id="cd07377">
    <property type="entry name" value="WHTH_GntR"/>
    <property type="match status" value="1"/>
</dbReference>
<evidence type="ECO:0000313" key="7">
    <source>
        <dbReference type="Proteomes" id="UP000198282"/>
    </source>
</evidence>
<dbReference type="Pfam" id="PF07702">
    <property type="entry name" value="UTRA"/>
    <property type="match status" value="1"/>
</dbReference>
<keyword evidence="7" id="KW-1185">Reference proteome</keyword>
<dbReference type="SMART" id="SM00345">
    <property type="entry name" value="HTH_GNTR"/>
    <property type="match status" value="1"/>
</dbReference>
<evidence type="ECO:0000259" key="5">
    <source>
        <dbReference type="PROSITE" id="PS50949"/>
    </source>
</evidence>
<keyword evidence="1" id="KW-0805">Transcription regulation</keyword>
<dbReference type="Pfam" id="PF00392">
    <property type="entry name" value="GntR"/>
    <property type="match status" value="1"/>
</dbReference>